<evidence type="ECO:0000313" key="2">
    <source>
        <dbReference type="Proteomes" id="UP001138460"/>
    </source>
</evidence>
<name>A0A9X8JGY8_9GAMM</name>
<dbReference type="EMBL" id="NWTM01000006">
    <property type="protein sequence ID" value="RYC38912.1"/>
    <property type="molecule type" value="Genomic_DNA"/>
</dbReference>
<accession>A0A9X8JGY8</accession>
<dbReference type="AlphaFoldDB" id="A0A9X8JGY8"/>
<comment type="caution">
    <text evidence="1">The sequence shown here is derived from an EMBL/GenBank/DDBJ whole genome shotgun (WGS) entry which is preliminary data.</text>
</comment>
<organism evidence="1 2">
    <name type="scientific">Pectobacterium zantedeschiae</name>
    <dbReference type="NCBI Taxonomy" id="2034769"/>
    <lineage>
        <taxon>Bacteria</taxon>
        <taxon>Pseudomonadati</taxon>
        <taxon>Pseudomonadota</taxon>
        <taxon>Gammaproteobacteria</taxon>
        <taxon>Enterobacterales</taxon>
        <taxon>Pectobacteriaceae</taxon>
        <taxon>Pectobacterium</taxon>
    </lineage>
</organism>
<keyword evidence="2" id="KW-1185">Reference proteome</keyword>
<evidence type="ECO:0000313" key="1">
    <source>
        <dbReference type="EMBL" id="RYC38912.1"/>
    </source>
</evidence>
<reference evidence="1 2" key="1">
    <citation type="journal article" date="2018" name="Syst. Appl. Microbiol.">
        <title>Pectobacterium zantedeschiae sp. nov. a new species of a soft rot pathogen isolated from Calla lily (Zantedeschia spp.).</title>
        <authorList>
            <person name="Waleron M."/>
            <person name="Misztak A."/>
            <person name="Waleron M."/>
            <person name="Franczuk M."/>
            <person name="Jonca J."/>
            <person name="Wielgomas B."/>
            <person name="Mikicinski A."/>
            <person name="Popovic T."/>
            <person name="Waleron K."/>
        </authorList>
    </citation>
    <scope>NUCLEOTIDE SEQUENCE [LARGE SCALE GENOMIC DNA]</scope>
    <source>
        <strain evidence="1 2">9M</strain>
    </source>
</reference>
<dbReference type="RefSeq" id="WP_131535214.1">
    <property type="nucleotide sequence ID" value="NZ_JBEHFA010000020.1"/>
</dbReference>
<gene>
    <name evidence="1" type="ORF">CLR69_21920</name>
</gene>
<dbReference type="Proteomes" id="UP001138460">
    <property type="component" value="Unassembled WGS sequence"/>
</dbReference>
<proteinExistence type="predicted"/>
<protein>
    <submittedName>
        <fullName evidence="1">Uncharacterized protein</fullName>
    </submittedName>
</protein>
<sequence length="62" mass="6980">MIEKEIINLLDKTLSQTLDVIEPIKLSENDRHEIESLYKQLGKALDRSLGTNISPKGFVGNI</sequence>